<name>A0A6A6WTN7_9PLEO</name>
<keyword evidence="2" id="KW-1185">Reference proteome</keyword>
<dbReference type="EMBL" id="MU002313">
    <property type="protein sequence ID" value="KAF2787486.1"/>
    <property type="molecule type" value="Genomic_DNA"/>
</dbReference>
<dbReference type="OrthoDB" id="4062651at2759"/>
<gene>
    <name evidence="1" type="ORF">K505DRAFT_257598</name>
</gene>
<reference evidence="1" key="1">
    <citation type="journal article" date="2020" name="Stud. Mycol.">
        <title>101 Dothideomycetes genomes: a test case for predicting lifestyles and emergence of pathogens.</title>
        <authorList>
            <person name="Haridas S."/>
            <person name="Albert R."/>
            <person name="Binder M."/>
            <person name="Bloem J."/>
            <person name="Labutti K."/>
            <person name="Salamov A."/>
            <person name="Andreopoulos B."/>
            <person name="Baker S."/>
            <person name="Barry K."/>
            <person name="Bills G."/>
            <person name="Bluhm B."/>
            <person name="Cannon C."/>
            <person name="Castanera R."/>
            <person name="Culley D."/>
            <person name="Daum C."/>
            <person name="Ezra D."/>
            <person name="Gonzalez J."/>
            <person name="Henrissat B."/>
            <person name="Kuo A."/>
            <person name="Liang C."/>
            <person name="Lipzen A."/>
            <person name="Lutzoni F."/>
            <person name="Magnuson J."/>
            <person name="Mondo S."/>
            <person name="Nolan M."/>
            <person name="Ohm R."/>
            <person name="Pangilinan J."/>
            <person name="Park H.-J."/>
            <person name="Ramirez L."/>
            <person name="Alfaro M."/>
            <person name="Sun H."/>
            <person name="Tritt A."/>
            <person name="Yoshinaga Y."/>
            <person name="Zwiers L.-H."/>
            <person name="Turgeon B."/>
            <person name="Goodwin S."/>
            <person name="Spatafora J."/>
            <person name="Crous P."/>
            <person name="Grigoriev I."/>
        </authorList>
    </citation>
    <scope>NUCLEOTIDE SEQUENCE</scope>
    <source>
        <strain evidence="1">CBS 109.77</strain>
    </source>
</reference>
<dbReference type="InterPro" id="IPR011009">
    <property type="entry name" value="Kinase-like_dom_sf"/>
</dbReference>
<evidence type="ECO:0000313" key="1">
    <source>
        <dbReference type="EMBL" id="KAF2787486.1"/>
    </source>
</evidence>
<evidence type="ECO:0000313" key="2">
    <source>
        <dbReference type="Proteomes" id="UP000799757"/>
    </source>
</evidence>
<dbReference type="AlphaFoldDB" id="A0A6A6WTN7"/>
<accession>A0A6A6WTN7</accession>
<feature type="non-terminal residue" evidence="1">
    <location>
        <position position="1"/>
    </location>
</feature>
<protein>
    <recommendedName>
        <fullName evidence="3">Protein kinase domain-containing protein</fullName>
    </recommendedName>
</protein>
<organism evidence="1 2">
    <name type="scientific">Melanomma pulvis-pyrius CBS 109.77</name>
    <dbReference type="NCBI Taxonomy" id="1314802"/>
    <lineage>
        <taxon>Eukaryota</taxon>
        <taxon>Fungi</taxon>
        <taxon>Dikarya</taxon>
        <taxon>Ascomycota</taxon>
        <taxon>Pezizomycotina</taxon>
        <taxon>Dothideomycetes</taxon>
        <taxon>Pleosporomycetidae</taxon>
        <taxon>Pleosporales</taxon>
        <taxon>Melanommataceae</taxon>
        <taxon>Melanomma</taxon>
    </lineage>
</organism>
<sequence length="81" mass="9353">RNPHRSVRWYHGCLIHRGRIVILTYEQYPCTLEESIKKISYHLNVDLGFDRSKAEAEHLHSLGLAHNEIKLSNVMVDAGNT</sequence>
<dbReference type="SUPFAM" id="SSF56112">
    <property type="entry name" value="Protein kinase-like (PK-like)"/>
    <property type="match status" value="1"/>
</dbReference>
<evidence type="ECO:0008006" key="3">
    <source>
        <dbReference type="Google" id="ProtNLM"/>
    </source>
</evidence>
<proteinExistence type="predicted"/>
<dbReference type="Proteomes" id="UP000799757">
    <property type="component" value="Unassembled WGS sequence"/>
</dbReference>